<protein>
    <submittedName>
        <fullName evidence="2">Uncharacterized protein</fullName>
    </submittedName>
</protein>
<feature type="compositionally biased region" description="Pro residues" evidence="1">
    <location>
        <begin position="515"/>
        <end position="537"/>
    </location>
</feature>
<name>A0AA36IPT0_9DINO</name>
<proteinExistence type="predicted"/>
<evidence type="ECO:0000313" key="3">
    <source>
        <dbReference type="Proteomes" id="UP001178507"/>
    </source>
</evidence>
<evidence type="ECO:0000313" key="2">
    <source>
        <dbReference type="EMBL" id="CAJ1390428.1"/>
    </source>
</evidence>
<organism evidence="2 3">
    <name type="scientific">Effrenium voratum</name>
    <dbReference type="NCBI Taxonomy" id="2562239"/>
    <lineage>
        <taxon>Eukaryota</taxon>
        <taxon>Sar</taxon>
        <taxon>Alveolata</taxon>
        <taxon>Dinophyceae</taxon>
        <taxon>Suessiales</taxon>
        <taxon>Symbiodiniaceae</taxon>
        <taxon>Effrenium</taxon>
    </lineage>
</organism>
<reference evidence="2" key="1">
    <citation type="submission" date="2023-08" db="EMBL/GenBank/DDBJ databases">
        <authorList>
            <person name="Chen Y."/>
            <person name="Shah S."/>
            <person name="Dougan E. K."/>
            <person name="Thang M."/>
            <person name="Chan C."/>
        </authorList>
    </citation>
    <scope>NUCLEOTIDE SEQUENCE</scope>
</reference>
<dbReference type="Proteomes" id="UP001178507">
    <property type="component" value="Unassembled WGS sequence"/>
</dbReference>
<comment type="caution">
    <text evidence="2">The sequence shown here is derived from an EMBL/GenBank/DDBJ whole genome shotgun (WGS) entry which is preliminary data.</text>
</comment>
<evidence type="ECO:0000256" key="1">
    <source>
        <dbReference type="SAM" id="MobiDB-lite"/>
    </source>
</evidence>
<feature type="compositionally biased region" description="Acidic residues" evidence="1">
    <location>
        <begin position="502"/>
        <end position="514"/>
    </location>
</feature>
<feature type="compositionally biased region" description="Basic and acidic residues" evidence="1">
    <location>
        <begin position="548"/>
        <end position="558"/>
    </location>
</feature>
<dbReference type="EMBL" id="CAUJNA010002068">
    <property type="protein sequence ID" value="CAJ1390428.1"/>
    <property type="molecule type" value="Genomic_DNA"/>
</dbReference>
<keyword evidence="3" id="KW-1185">Reference proteome</keyword>
<feature type="compositionally biased region" description="Pro residues" evidence="1">
    <location>
        <begin position="279"/>
        <end position="293"/>
    </location>
</feature>
<feature type="compositionally biased region" description="Pro residues" evidence="1">
    <location>
        <begin position="326"/>
        <end position="365"/>
    </location>
</feature>
<dbReference type="AlphaFoldDB" id="A0AA36IPT0"/>
<accession>A0AA36IPT0</accession>
<gene>
    <name evidence="2" type="ORF">EVOR1521_LOCUS15858</name>
</gene>
<feature type="compositionally biased region" description="Pro residues" evidence="1">
    <location>
        <begin position="371"/>
        <end position="394"/>
    </location>
</feature>
<sequence>MAHRPSDVACAISGRGSLVKSWRKAGKEEKDSHNRTPLVLHLGLSLQRRGRRDAWLFAECFRPRFEQWLDQRNLSGRLEYSGTQRKWHVFSYLPTEQGEQADRSEEAMVEAFHGTWWYSLWLVLQTGVVLESNDKEKGHDFNSCAGVFCSPDVCTAEQYARPQIIFQDGMYHRVIFQLLVQRNQRQKRKHGREGVQWILPMASVKLKALWIRLDAPPRPREEALRDWCSELEAVPQGCSAVAPLAYNQPEGWIDGSESEEVIFEDEEQPQASEWVGQGPPSPLPPPPSPPSPASPCLAPWLRLPAPPSPKKLKTKAPKAIPAKAMPKPPAKAMPKANTPPAPAPRCSLPPPLPPPPPPPPPPVAPVLPAVPTTPPKSRPMPATPPKRPATPPRLAPARASDMLKRKLSQLCTGQEHPWRQGQGHRSPTHRAQFQPARPSGAASSAAFFGGGGFTEHRQLGFESPGGWAFVQSPGSRHGRLTEPCLPDQSGRRDQADQLEQLDQPEPDPTDEPEPTEAPAPPEAPPEPPEVLLQPPPQQQRKAGRLQRLRSEGSAERKVGSSVLFSNLG</sequence>
<feature type="region of interest" description="Disordered" evidence="1">
    <location>
        <begin position="263"/>
        <end position="568"/>
    </location>
</feature>